<feature type="transmembrane region" description="Helical" evidence="3">
    <location>
        <begin position="189"/>
        <end position="216"/>
    </location>
</feature>
<protein>
    <recommendedName>
        <fullName evidence="4">RING-type domain-containing protein</fullName>
    </recommendedName>
</protein>
<dbReference type="Proteomes" id="UP000054317">
    <property type="component" value="Unassembled WGS sequence"/>
</dbReference>
<evidence type="ECO:0000256" key="1">
    <source>
        <dbReference type="PROSITE-ProRule" id="PRU00175"/>
    </source>
</evidence>
<keyword evidence="6" id="KW-1185">Reference proteome</keyword>
<dbReference type="PROSITE" id="PS50089">
    <property type="entry name" value="ZF_RING_2"/>
    <property type="match status" value="1"/>
</dbReference>
<accession>R7S7Z1</accession>
<feature type="transmembrane region" description="Helical" evidence="3">
    <location>
        <begin position="109"/>
        <end position="134"/>
    </location>
</feature>
<feature type="domain" description="RING-type" evidence="4">
    <location>
        <begin position="319"/>
        <end position="419"/>
    </location>
</feature>
<dbReference type="Gene3D" id="3.30.40.10">
    <property type="entry name" value="Zinc/RING finger domain, C3HC4 (zinc finger)"/>
    <property type="match status" value="1"/>
</dbReference>
<dbReference type="KEGG" id="tvs:TRAVEDRAFT_54241"/>
<evidence type="ECO:0000256" key="2">
    <source>
        <dbReference type="SAM" id="MobiDB-lite"/>
    </source>
</evidence>
<gene>
    <name evidence="5" type="ORF">TRAVEDRAFT_54241</name>
</gene>
<evidence type="ECO:0000313" key="5">
    <source>
        <dbReference type="EMBL" id="EIW51815.1"/>
    </source>
</evidence>
<organism evidence="5 6">
    <name type="scientific">Trametes versicolor (strain FP-101664)</name>
    <name type="common">White-rot fungus</name>
    <name type="synonym">Coriolus versicolor</name>
    <dbReference type="NCBI Taxonomy" id="717944"/>
    <lineage>
        <taxon>Eukaryota</taxon>
        <taxon>Fungi</taxon>
        <taxon>Dikarya</taxon>
        <taxon>Basidiomycota</taxon>
        <taxon>Agaricomycotina</taxon>
        <taxon>Agaricomycetes</taxon>
        <taxon>Polyporales</taxon>
        <taxon>Polyporaceae</taxon>
        <taxon>Trametes</taxon>
    </lineage>
</organism>
<sequence>MNTYPSSTPSPPRPPPLVVSHALAARGANPPGPMDLTSSREEVLPTRTGLATISTVAAPPLEPRLAPVSGIESGRSLAAQFIVSVALTFDGAKRRAKEGPYRGQTELEICLTIGIMNWIWFIRTVLICFLLCWFPESMESDDPICPLDIVSIPILMAKSTTITIWLFVILSFLWLGLEGKICRDHAPHIFALMILILSVIALHYALQCCIWTYYAYGNGRSRRAPSHLTRAEVDRIALVHYIPPSADEAMSPVSPASPTSPTARGLYPPRSPVSYWKKTPRFILFRSRSSAVDGDIERDAGDASWGRPEVRLPDNLARCAICLEDFEAPPGVVEPPSESGGDGDGETHEMTRAPPRSVMEMRVRVEPETRQPEDFGVADAGGKGAPMPLRLLGCGHAFHKECIDPWLLKQAAARCPNCRMPVQVPQPATKRWGSWRNATA</sequence>
<keyword evidence="3" id="KW-0812">Transmembrane</keyword>
<proteinExistence type="predicted"/>
<feature type="region of interest" description="Disordered" evidence="2">
    <location>
        <begin position="330"/>
        <end position="352"/>
    </location>
</feature>
<dbReference type="Pfam" id="PF13639">
    <property type="entry name" value="zf-RING_2"/>
    <property type="match status" value="1"/>
</dbReference>
<evidence type="ECO:0000313" key="6">
    <source>
        <dbReference type="Proteomes" id="UP000054317"/>
    </source>
</evidence>
<dbReference type="PANTHER" id="PTHR22765">
    <property type="entry name" value="RING FINGER AND PROTEASE ASSOCIATED DOMAIN-CONTAINING"/>
    <property type="match status" value="1"/>
</dbReference>
<dbReference type="GO" id="GO:0006511">
    <property type="term" value="P:ubiquitin-dependent protein catabolic process"/>
    <property type="evidence" value="ECO:0007669"/>
    <property type="project" value="TreeGrafter"/>
</dbReference>
<dbReference type="PANTHER" id="PTHR22765:SF434">
    <property type="entry name" value="GB|AAD18119.1-RELATED"/>
    <property type="match status" value="1"/>
</dbReference>
<keyword evidence="1" id="KW-0863">Zinc-finger</keyword>
<feature type="transmembrane region" description="Helical" evidence="3">
    <location>
        <begin position="154"/>
        <end position="177"/>
    </location>
</feature>
<dbReference type="RefSeq" id="XP_008045360.1">
    <property type="nucleotide sequence ID" value="XM_008047169.1"/>
</dbReference>
<keyword evidence="3" id="KW-1133">Transmembrane helix</keyword>
<dbReference type="GO" id="GO:0008270">
    <property type="term" value="F:zinc ion binding"/>
    <property type="evidence" value="ECO:0007669"/>
    <property type="project" value="UniProtKB-KW"/>
</dbReference>
<dbReference type="EMBL" id="JH711798">
    <property type="protein sequence ID" value="EIW51815.1"/>
    <property type="molecule type" value="Genomic_DNA"/>
</dbReference>
<evidence type="ECO:0000259" key="4">
    <source>
        <dbReference type="PROSITE" id="PS50089"/>
    </source>
</evidence>
<dbReference type="InterPro" id="IPR013083">
    <property type="entry name" value="Znf_RING/FYVE/PHD"/>
</dbReference>
<dbReference type="GO" id="GO:0061630">
    <property type="term" value="F:ubiquitin protein ligase activity"/>
    <property type="evidence" value="ECO:0007669"/>
    <property type="project" value="TreeGrafter"/>
</dbReference>
<keyword evidence="1" id="KW-0862">Zinc</keyword>
<dbReference type="OrthoDB" id="2743253at2759"/>
<dbReference type="GeneID" id="19417341"/>
<dbReference type="SUPFAM" id="SSF57850">
    <property type="entry name" value="RING/U-box"/>
    <property type="match status" value="1"/>
</dbReference>
<keyword evidence="1" id="KW-0479">Metal-binding</keyword>
<dbReference type="AlphaFoldDB" id="R7S7Z1"/>
<dbReference type="SMART" id="SM00184">
    <property type="entry name" value="RING"/>
    <property type="match status" value="1"/>
</dbReference>
<evidence type="ECO:0000256" key="3">
    <source>
        <dbReference type="SAM" id="Phobius"/>
    </source>
</evidence>
<dbReference type="OMA" id="PDNLARC"/>
<keyword evidence="3" id="KW-0472">Membrane</keyword>
<reference evidence="6" key="1">
    <citation type="journal article" date="2012" name="Science">
        <title>The Paleozoic origin of enzymatic lignin decomposition reconstructed from 31 fungal genomes.</title>
        <authorList>
            <person name="Floudas D."/>
            <person name="Binder M."/>
            <person name="Riley R."/>
            <person name="Barry K."/>
            <person name="Blanchette R.A."/>
            <person name="Henrissat B."/>
            <person name="Martinez A.T."/>
            <person name="Otillar R."/>
            <person name="Spatafora J.W."/>
            <person name="Yadav J.S."/>
            <person name="Aerts A."/>
            <person name="Benoit I."/>
            <person name="Boyd A."/>
            <person name="Carlson A."/>
            <person name="Copeland A."/>
            <person name="Coutinho P.M."/>
            <person name="de Vries R.P."/>
            <person name="Ferreira P."/>
            <person name="Findley K."/>
            <person name="Foster B."/>
            <person name="Gaskell J."/>
            <person name="Glotzer D."/>
            <person name="Gorecki P."/>
            <person name="Heitman J."/>
            <person name="Hesse C."/>
            <person name="Hori C."/>
            <person name="Igarashi K."/>
            <person name="Jurgens J.A."/>
            <person name="Kallen N."/>
            <person name="Kersten P."/>
            <person name="Kohler A."/>
            <person name="Kuees U."/>
            <person name="Kumar T.K.A."/>
            <person name="Kuo A."/>
            <person name="LaButti K."/>
            <person name="Larrondo L.F."/>
            <person name="Lindquist E."/>
            <person name="Ling A."/>
            <person name="Lombard V."/>
            <person name="Lucas S."/>
            <person name="Lundell T."/>
            <person name="Martin R."/>
            <person name="McLaughlin D.J."/>
            <person name="Morgenstern I."/>
            <person name="Morin E."/>
            <person name="Murat C."/>
            <person name="Nagy L.G."/>
            <person name="Nolan M."/>
            <person name="Ohm R.A."/>
            <person name="Patyshakuliyeva A."/>
            <person name="Rokas A."/>
            <person name="Ruiz-Duenas F.J."/>
            <person name="Sabat G."/>
            <person name="Salamov A."/>
            <person name="Samejima M."/>
            <person name="Schmutz J."/>
            <person name="Slot J.C."/>
            <person name="St John F."/>
            <person name="Stenlid J."/>
            <person name="Sun H."/>
            <person name="Sun S."/>
            <person name="Syed K."/>
            <person name="Tsang A."/>
            <person name="Wiebenga A."/>
            <person name="Young D."/>
            <person name="Pisabarro A."/>
            <person name="Eastwood D.C."/>
            <person name="Martin F."/>
            <person name="Cullen D."/>
            <person name="Grigoriev I.V."/>
            <person name="Hibbett D.S."/>
        </authorList>
    </citation>
    <scope>NUCLEOTIDE SEQUENCE [LARGE SCALE GENOMIC DNA]</scope>
    <source>
        <strain evidence="6">FP-101664</strain>
    </source>
</reference>
<name>R7S7Z1_TRAVS</name>
<dbReference type="InterPro" id="IPR051826">
    <property type="entry name" value="E3_ubiquitin-ligase_domain"/>
</dbReference>
<dbReference type="InterPro" id="IPR001841">
    <property type="entry name" value="Znf_RING"/>
</dbReference>